<dbReference type="AlphaFoldDB" id="A0A7S2XFB2"/>
<dbReference type="EMBL" id="HBHP01030774">
    <property type="protein sequence ID" value="CAD9774957.1"/>
    <property type="molecule type" value="Transcribed_RNA"/>
</dbReference>
<keyword evidence="1" id="KW-0812">Transmembrane</keyword>
<keyword evidence="1" id="KW-1133">Transmembrane helix</keyword>
<evidence type="ECO:0000313" key="2">
    <source>
        <dbReference type="EMBL" id="CAD9774957.1"/>
    </source>
</evidence>
<keyword evidence="1" id="KW-0472">Membrane</keyword>
<feature type="transmembrane region" description="Helical" evidence="1">
    <location>
        <begin position="59"/>
        <end position="82"/>
    </location>
</feature>
<feature type="transmembrane region" description="Helical" evidence="1">
    <location>
        <begin position="94"/>
        <end position="114"/>
    </location>
</feature>
<reference evidence="2" key="1">
    <citation type="submission" date="2021-01" db="EMBL/GenBank/DDBJ databases">
        <authorList>
            <person name="Corre E."/>
            <person name="Pelletier E."/>
            <person name="Niang G."/>
            <person name="Scheremetjew M."/>
            <person name="Finn R."/>
            <person name="Kale V."/>
            <person name="Holt S."/>
            <person name="Cochrane G."/>
            <person name="Meng A."/>
            <person name="Brown T."/>
            <person name="Cohen L."/>
        </authorList>
    </citation>
    <scope>NUCLEOTIDE SEQUENCE</scope>
    <source>
        <strain evidence="2">CCMP622</strain>
    </source>
</reference>
<proteinExistence type="predicted"/>
<name>A0A7S2XFB2_9EUKA</name>
<feature type="transmembrane region" description="Helical" evidence="1">
    <location>
        <begin position="160"/>
        <end position="186"/>
    </location>
</feature>
<feature type="transmembrane region" description="Helical" evidence="1">
    <location>
        <begin position="121"/>
        <end position="140"/>
    </location>
</feature>
<protein>
    <recommendedName>
        <fullName evidence="3">Transmembrane protein</fullName>
    </recommendedName>
</protein>
<evidence type="ECO:0000256" key="1">
    <source>
        <dbReference type="SAM" id="Phobius"/>
    </source>
</evidence>
<accession>A0A7S2XFB2</accession>
<feature type="transmembrane region" description="Helical" evidence="1">
    <location>
        <begin position="294"/>
        <end position="318"/>
    </location>
</feature>
<feature type="transmembrane region" description="Helical" evidence="1">
    <location>
        <begin position="330"/>
        <end position="351"/>
    </location>
</feature>
<gene>
    <name evidence="2" type="ORF">LSP00402_LOCUS18953</name>
</gene>
<organism evidence="2">
    <name type="scientific">Lotharella oceanica</name>
    <dbReference type="NCBI Taxonomy" id="641309"/>
    <lineage>
        <taxon>Eukaryota</taxon>
        <taxon>Sar</taxon>
        <taxon>Rhizaria</taxon>
        <taxon>Cercozoa</taxon>
        <taxon>Chlorarachniophyceae</taxon>
        <taxon>Lotharella</taxon>
    </lineage>
</organism>
<sequence>MDDAENGHPNSPRQNEMKVRASATMHIGANGRRAFIFPDRKKKSQLCIFSLLPVTGQRFTIWSTLGLVFVLASSLSSIYILGLQGNNHWSLARLNWAAMVCNTYAVGLVWDGVYSEVKSRLVTAGFLSFILALIAIGGFLESTTKWQHSYTLPEEHWVYLGSMLVIALTSIINISYVVHCVFLPGLGWTPPRRPFRTGAAPNGRPLIPKDSKSENQRMMREVYQRFVSSLNLDLALTLTFLTLCYDDYKNEDPSISKLGFWEHRVSQLVYWVLAIGSPPWAMFLWLSVVNELHLPMYVLLYPPLPFLLAFVGAQGIRIRRFSMEDNSMRVHMVVVCLCGLFTLLGRVQLFWNADEVRHFFGRRLKSEVNRLRFYLKEPKHIRSSGGTVCQYGTLCA</sequence>
<evidence type="ECO:0008006" key="3">
    <source>
        <dbReference type="Google" id="ProtNLM"/>
    </source>
</evidence>
<feature type="transmembrane region" description="Helical" evidence="1">
    <location>
        <begin position="268"/>
        <end position="288"/>
    </location>
</feature>